<dbReference type="GO" id="GO:0005737">
    <property type="term" value="C:cytoplasm"/>
    <property type="evidence" value="ECO:0007669"/>
    <property type="project" value="TreeGrafter"/>
</dbReference>
<dbReference type="OrthoDB" id="273345at2759"/>
<name>A0A1Q3DD89_CEPFO</name>
<keyword evidence="3" id="KW-1185">Reference proteome</keyword>
<proteinExistence type="predicted"/>
<dbReference type="PANTHER" id="PTHR11538:SF89">
    <property type="entry name" value="PROTEIN, PUTATIVE (DUF2431)-RELATED"/>
    <property type="match status" value="1"/>
</dbReference>
<sequence length="164" mass="19014">MVATSLDSKEELERKYSRATTNLKELEELGGTIIHGVNAHTMSQHPLLNMKLFDRIIFNFPHAGFTYSEHDQSQIELHKELVWGFFKSARNMLTYGNGEVHVTHKTAYPFSEWKIVKLAKKNRLLLCEELEFYKSNYPGYDNKRGDGIWSDNSFPVGECSTFKF</sequence>
<dbReference type="AlphaFoldDB" id="A0A1Q3DD89"/>
<evidence type="ECO:0000313" key="3">
    <source>
        <dbReference type="Proteomes" id="UP000187406"/>
    </source>
</evidence>
<dbReference type="InParanoid" id="A0A1Q3DD89"/>
<gene>
    <name evidence="2" type="ORF">CFOL_v3_33808</name>
</gene>
<dbReference type="Pfam" id="PF10354">
    <property type="entry name" value="BMT5-like"/>
    <property type="match status" value="1"/>
</dbReference>
<evidence type="ECO:0000259" key="1">
    <source>
        <dbReference type="Pfam" id="PF10354"/>
    </source>
</evidence>
<dbReference type="GO" id="GO:0070042">
    <property type="term" value="F:rRNA (uridine-N3-)-methyltransferase activity"/>
    <property type="evidence" value="ECO:0007669"/>
    <property type="project" value="InterPro"/>
</dbReference>
<feature type="domain" description="25S rRNA (uridine-N(3))-methyltransferase BMT5-like" evidence="1">
    <location>
        <begin position="1"/>
        <end position="144"/>
    </location>
</feature>
<dbReference type="Proteomes" id="UP000187406">
    <property type="component" value="Unassembled WGS sequence"/>
</dbReference>
<dbReference type="EMBL" id="BDDD01006226">
    <property type="protein sequence ID" value="GAV90399.1"/>
    <property type="molecule type" value="Genomic_DNA"/>
</dbReference>
<accession>A0A1Q3DD89</accession>
<organism evidence="2 3">
    <name type="scientific">Cephalotus follicularis</name>
    <name type="common">Albany pitcher plant</name>
    <dbReference type="NCBI Taxonomy" id="3775"/>
    <lineage>
        <taxon>Eukaryota</taxon>
        <taxon>Viridiplantae</taxon>
        <taxon>Streptophyta</taxon>
        <taxon>Embryophyta</taxon>
        <taxon>Tracheophyta</taxon>
        <taxon>Spermatophyta</taxon>
        <taxon>Magnoliopsida</taxon>
        <taxon>eudicotyledons</taxon>
        <taxon>Gunneridae</taxon>
        <taxon>Pentapetalae</taxon>
        <taxon>rosids</taxon>
        <taxon>fabids</taxon>
        <taxon>Oxalidales</taxon>
        <taxon>Cephalotaceae</taxon>
        <taxon>Cephalotus</taxon>
    </lineage>
</organism>
<dbReference type="PANTHER" id="PTHR11538">
    <property type="entry name" value="PHENYLALANYL-TRNA SYNTHETASE"/>
    <property type="match status" value="1"/>
</dbReference>
<feature type="non-terminal residue" evidence="2">
    <location>
        <position position="164"/>
    </location>
</feature>
<dbReference type="STRING" id="3775.A0A1Q3DD89"/>
<reference evidence="3" key="1">
    <citation type="submission" date="2016-04" db="EMBL/GenBank/DDBJ databases">
        <title>Cephalotus genome sequencing.</title>
        <authorList>
            <person name="Fukushima K."/>
            <person name="Hasebe M."/>
            <person name="Fang X."/>
        </authorList>
    </citation>
    <scope>NUCLEOTIDE SEQUENCE [LARGE SCALE GENOMIC DNA]</scope>
    <source>
        <strain evidence="3">cv. St1</strain>
    </source>
</reference>
<evidence type="ECO:0000313" key="2">
    <source>
        <dbReference type="EMBL" id="GAV90399.1"/>
    </source>
</evidence>
<dbReference type="InterPro" id="IPR019446">
    <property type="entry name" value="BMT5-like"/>
</dbReference>
<dbReference type="GO" id="GO:0070475">
    <property type="term" value="P:rRNA base methylation"/>
    <property type="evidence" value="ECO:0007669"/>
    <property type="project" value="InterPro"/>
</dbReference>
<comment type="caution">
    <text evidence="2">The sequence shown here is derived from an EMBL/GenBank/DDBJ whole genome shotgun (WGS) entry which is preliminary data.</text>
</comment>
<protein>
    <submittedName>
        <fullName evidence="2">DUF2431 domain-containing protein</fullName>
    </submittedName>
</protein>